<evidence type="ECO:0000256" key="1">
    <source>
        <dbReference type="ARBA" id="ARBA00022723"/>
    </source>
</evidence>
<reference evidence="5 6" key="1">
    <citation type="submission" date="2023-04" db="EMBL/GenBank/DDBJ databases">
        <title>Fusibacter bizertensis strain WBS, isolated from littoral bottom sediments of the Arctic seas - biochemical and genomic analysis.</title>
        <authorList>
            <person name="Brioukhanov A.L."/>
        </authorList>
    </citation>
    <scope>NUCLEOTIDE SEQUENCE [LARGE SCALE GENOMIC DNA]</scope>
    <source>
        <strain evidence="5 6">WBS</strain>
    </source>
</reference>
<sequence length="132" mass="15302">MNDFISNPIEDMQWVKSFCQKCGKCIRKCPTNAILQEPVMIDGHNPTRINYESCAEGFTKYGCGICIKECPFSLGNYEKKEAYQTLIKISGQLCFTISSWFNRKFTHSNLRIFSDIFKLNLIYIRGVIYETL</sequence>
<dbReference type="InterPro" id="IPR017896">
    <property type="entry name" value="4Fe4S_Fe-S-bd"/>
</dbReference>
<dbReference type="PROSITE" id="PS51379">
    <property type="entry name" value="4FE4S_FER_2"/>
    <property type="match status" value="1"/>
</dbReference>
<dbReference type="SUPFAM" id="SSF54862">
    <property type="entry name" value="4Fe-4S ferredoxins"/>
    <property type="match status" value="1"/>
</dbReference>
<accession>A0ABT6NFY2</accession>
<dbReference type="RefSeq" id="WP_281095238.1">
    <property type="nucleotide sequence ID" value="NZ_JARYZI010000011.1"/>
</dbReference>
<dbReference type="EMBL" id="JARYZI010000011">
    <property type="protein sequence ID" value="MDH8679342.1"/>
    <property type="molecule type" value="Genomic_DNA"/>
</dbReference>
<evidence type="ECO:0000313" key="5">
    <source>
        <dbReference type="EMBL" id="MDH8679342.1"/>
    </source>
</evidence>
<evidence type="ECO:0000259" key="4">
    <source>
        <dbReference type="PROSITE" id="PS51379"/>
    </source>
</evidence>
<feature type="domain" description="4Fe-4S ferredoxin-type" evidence="4">
    <location>
        <begin position="10"/>
        <end position="39"/>
    </location>
</feature>
<gene>
    <name evidence="5" type="ORF">QE109_14385</name>
</gene>
<dbReference type="Proteomes" id="UP001158045">
    <property type="component" value="Unassembled WGS sequence"/>
</dbReference>
<organism evidence="5 6">
    <name type="scientific">Fusibacter bizertensis</name>
    <dbReference type="NCBI Taxonomy" id="1488331"/>
    <lineage>
        <taxon>Bacteria</taxon>
        <taxon>Bacillati</taxon>
        <taxon>Bacillota</taxon>
        <taxon>Clostridia</taxon>
        <taxon>Eubacteriales</taxon>
        <taxon>Eubacteriales Family XII. Incertae Sedis</taxon>
        <taxon>Fusibacter</taxon>
    </lineage>
</organism>
<dbReference type="InterPro" id="IPR017900">
    <property type="entry name" value="4Fe4S_Fe_S_CS"/>
</dbReference>
<dbReference type="Gene3D" id="3.30.70.20">
    <property type="match status" value="1"/>
</dbReference>
<keyword evidence="2" id="KW-0408">Iron</keyword>
<name>A0ABT6NFY2_9FIRM</name>
<evidence type="ECO:0000256" key="3">
    <source>
        <dbReference type="ARBA" id="ARBA00023014"/>
    </source>
</evidence>
<evidence type="ECO:0000313" key="6">
    <source>
        <dbReference type="Proteomes" id="UP001158045"/>
    </source>
</evidence>
<dbReference type="PROSITE" id="PS00198">
    <property type="entry name" value="4FE4S_FER_1"/>
    <property type="match status" value="1"/>
</dbReference>
<keyword evidence="1" id="KW-0479">Metal-binding</keyword>
<keyword evidence="3" id="KW-0411">Iron-sulfur</keyword>
<comment type="caution">
    <text evidence="5">The sequence shown here is derived from an EMBL/GenBank/DDBJ whole genome shotgun (WGS) entry which is preliminary data.</text>
</comment>
<proteinExistence type="predicted"/>
<keyword evidence="6" id="KW-1185">Reference proteome</keyword>
<protein>
    <submittedName>
        <fullName evidence="5">4Fe-4S binding protein</fullName>
    </submittedName>
</protein>
<dbReference type="Pfam" id="PF12838">
    <property type="entry name" value="Fer4_7"/>
    <property type="match status" value="1"/>
</dbReference>
<evidence type="ECO:0000256" key="2">
    <source>
        <dbReference type="ARBA" id="ARBA00023004"/>
    </source>
</evidence>